<dbReference type="InterPro" id="IPR016039">
    <property type="entry name" value="Thiolase-like"/>
</dbReference>
<dbReference type="GeneID" id="83014912"/>
<proteinExistence type="predicted"/>
<organism evidence="1 2">
    <name type="scientific">Holdemania filiformis</name>
    <dbReference type="NCBI Taxonomy" id="61171"/>
    <lineage>
        <taxon>Bacteria</taxon>
        <taxon>Bacillati</taxon>
        <taxon>Bacillota</taxon>
        <taxon>Erysipelotrichia</taxon>
        <taxon>Erysipelotrichales</taxon>
        <taxon>Erysipelotrichaceae</taxon>
        <taxon>Holdemania</taxon>
    </lineage>
</organism>
<accession>A0A412G406</accession>
<dbReference type="Pfam" id="PF07451">
    <property type="entry name" value="SpoVAD"/>
    <property type="match status" value="1"/>
</dbReference>
<dbReference type="GO" id="GO:0016746">
    <property type="term" value="F:acyltransferase activity"/>
    <property type="evidence" value="ECO:0007669"/>
    <property type="project" value="InterPro"/>
</dbReference>
<protein>
    <submittedName>
        <fullName evidence="1">Stage V sporulation protein AD</fullName>
    </submittedName>
</protein>
<dbReference type="EMBL" id="QRUP01000005">
    <property type="protein sequence ID" value="RGR75283.1"/>
    <property type="molecule type" value="Genomic_DNA"/>
</dbReference>
<dbReference type="AlphaFoldDB" id="A0A412G406"/>
<evidence type="ECO:0000313" key="1">
    <source>
        <dbReference type="EMBL" id="RGR75283.1"/>
    </source>
</evidence>
<gene>
    <name evidence="1" type="primary">spoVAD</name>
    <name evidence="1" type="ORF">DWY25_05760</name>
</gene>
<evidence type="ECO:0000313" key="2">
    <source>
        <dbReference type="Proteomes" id="UP000284178"/>
    </source>
</evidence>
<dbReference type="Proteomes" id="UP000284178">
    <property type="component" value="Unassembled WGS sequence"/>
</dbReference>
<sequence>MKTLHFQSVFVGGCGTAAGPMEAQGPLKDKIDKLFDDIYCEEKTYEQAERRLMSEACDHALRAQGCKTSDLDLILGGDLLNQLGTSHYFARDLEIPFIGLYGACSNSTLIAANAAMWIDSGHAERVLGLTSSHNATAERQFRYPNEYGVQKPETTTYTVTGAGAMIFQHEKTPIRLTQATLGRILDWQFTNPNDMGSAMAPAAFDTICRHFENTGTSFDDYDLIVTGDLSKIGRSMLIDLFKQKGMDPHDKLIDCGLLIYDREHQEVFAGGSGCACSAVVTIAYLFDLLRTKALHKIMVVATGALLSTVIVQQKESIPCIAHAIVYEGTVGE</sequence>
<dbReference type="InterPro" id="IPR010894">
    <property type="entry name" value="SpoVAD"/>
</dbReference>
<dbReference type="RefSeq" id="WP_006060614.1">
    <property type="nucleotide sequence ID" value="NZ_CABJCV010000005.1"/>
</dbReference>
<dbReference type="NCBIfam" id="NF006160">
    <property type="entry name" value="PRK08304.1"/>
    <property type="match status" value="1"/>
</dbReference>
<dbReference type="InterPro" id="IPR038369">
    <property type="entry name" value="SpoVAD_sf"/>
</dbReference>
<comment type="caution">
    <text evidence="1">The sequence shown here is derived from an EMBL/GenBank/DDBJ whole genome shotgun (WGS) entry which is preliminary data.</text>
</comment>
<keyword evidence="2" id="KW-1185">Reference proteome</keyword>
<dbReference type="NCBIfam" id="TIGR02845">
    <property type="entry name" value="spore_V_AD"/>
    <property type="match status" value="1"/>
</dbReference>
<reference evidence="1 2" key="1">
    <citation type="submission" date="2018-08" db="EMBL/GenBank/DDBJ databases">
        <title>A genome reference for cultivated species of the human gut microbiota.</title>
        <authorList>
            <person name="Zou Y."/>
            <person name="Xue W."/>
            <person name="Luo G."/>
        </authorList>
    </citation>
    <scope>NUCLEOTIDE SEQUENCE [LARGE SCALE GENOMIC DNA]</scope>
    <source>
        <strain evidence="1 2">AF24-29</strain>
    </source>
</reference>
<dbReference type="Gene3D" id="3.40.47.40">
    <property type="entry name" value="Stage V sporulation protein AD"/>
    <property type="match status" value="1"/>
</dbReference>
<dbReference type="SUPFAM" id="SSF53901">
    <property type="entry name" value="Thiolase-like"/>
    <property type="match status" value="1"/>
</dbReference>
<dbReference type="PIRSF" id="PIRSF011570">
    <property type="entry name" value="SpoVAD"/>
    <property type="match status" value="1"/>
</dbReference>
<name>A0A412G406_9FIRM</name>